<keyword evidence="1" id="KW-0812">Transmembrane</keyword>
<comment type="caution">
    <text evidence="2">The sequence shown here is derived from an EMBL/GenBank/DDBJ whole genome shotgun (WGS) entry which is preliminary data.</text>
</comment>
<dbReference type="Proteomes" id="UP000752696">
    <property type="component" value="Unassembled WGS sequence"/>
</dbReference>
<name>A0A6V7H3H9_9HYME</name>
<accession>A0A6V7H3H9</accession>
<sequence length="62" mass="7115">MYRDVISTQHHLIADDIVAKRFPLVSIRPNLLVCFFLCMLTVGVGQKLSTCPLDSCHHYKIR</sequence>
<evidence type="ECO:0000256" key="1">
    <source>
        <dbReference type="SAM" id="Phobius"/>
    </source>
</evidence>
<evidence type="ECO:0000313" key="2">
    <source>
        <dbReference type="EMBL" id="CAD1471819.1"/>
    </source>
</evidence>
<protein>
    <submittedName>
        <fullName evidence="2">Uncharacterized protein</fullName>
    </submittedName>
</protein>
<gene>
    <name evidence="2" type="ORF">MHI_LOCUS250609</name>
</gene>
<keyword evidence="3" id="KW-1185">Reference proteome</keyword>
<reference evidence="2" key="1">
    <citation type="submission" date="2020-07" db="EMBL/GenBank/DDBJ databases">
        <authorList>
            <person name="Nazaruddin N."/>
        </authorList>
    </citation>
    <scope>NUCLEOTIDE SEQUENCE</scope>
</reference>
<proteinExistence type="predicted"/>
<dbReference type="AlphaFoldDB" id="A0A6V7H3H9"/>
<dbReference type="EMBL" id="CAJDYZ010004714">
    <property type="protein sequence ID" value="CAD1471819.1"/>
    <property type="molecule type" value="Genomic_DNA"/>
</dbReference>
<feature type="non-terminal residue" evidence="2">
    <location>
        <position position="62"/>
    </location>
</feature>
<keyword evidence="1" id="KW-0472">Membrane</keyword>
<evidence type="ECO:0000313" key="3">
    <source>
        <dbReference type="Proteomes" id="UP000752696"/>
    </source>
</evidence>
<dbReference type="OrthoDB" id="10484296at2759"/>
<feature type="transmembrane region" description="Helical" evidence="1">
    <location>
        <begin position="30"/>
        <end position="48"/>
    </location>
</feature>
<organism evidence="2 3">
    <name type="scientific">Heterotrigona itama</name>
    <dbReference type="NCBI Taxonomy" id="395501"/>
    <lineage>
        <taxon>Eukaryota</taxon>
        <taxon>Metazoa</taxon>
        <taxon>Ecdysozoa</taxon>
        <taxon>Arthropoda</taxon>
        <taxon>Hexapoda</taxon>
        <taxon>Insecta</taxon>
        <taxon>Pterygota</taxon>
        <taxon>Neoptera</taxon>
        <taxon>Endopterygota</taxon>
        <taxon>Hymenoptera</taxon>
        <taxon>Apocrita</taxon>
        <taxon>Aculeata</taxon>
        <taxon>Apoidea</taxon>
        <taxon>Anthophila</taxon>
        <taxon>Apidae</taxon>
        <taxon>Heterotrigona</taxon>
    </lineage>
</organism>
<keyword evidence="1" id="KW-1133">Transmembrane helix</keyword>